<evidence type="ECO:0000256" key="1">
    <source>
        <dbReference type="ARBA" id="ARBA00009631"/>
    </source>
</evidence>
<sequence length="188" mass="21086">MAPVPYSINSDVYRKIQAKYSIEHEQQAREWIEQIINESLPNTDFHTCLKDGVVLCKVIDKLIPGKGKYKVSKVPFAQMENIAQFLNGAKELGVPPHDLFQTVDLFEKKNMTQVVDALFAVSRYAHEAGVCSSILGPKLAKRHQVSFSEETLNASKSLFNTYQYGYTKGANQSGLVFGARREITSIVQ</sequence>
<dbReference type="GO" id="GO:0015629">
    <property type="term" value="C:actin cytoskeleton"/>
    <property type="evidence" value="ECO:0007669"/>
    <property type="project" value="TreeGrafter"/>
</dbReference>
<evidence type="ECO:0000259" key="2">
    <source>
        <dbReference type="PROSITE" id="PS50021"/>
    </source>
</evidence>
<dbReference type="Gene3D" id="1.10.418.10">
    <property type="entry name" value="Calponin-like domain"/>
    <property type="match status" value="1"/>
</dbReference>
<organism evidence="3">
    <name type="scientific">Lichtheimia ramosa</name>
    <dbReference type="NCBI Taxonomy" id="688394"/>
    <lineage>
        <taxon>Eukaryota</taxon>
        <taxon>Fungi</taxon>
        <taxon>Fungi incertae sedis</taxon>
        <taxon>Mucoromycota</taxon>
        <taxon>Mucoromycotina</taxon>
        <taxon>Mucoromycetes</taxon>
        <taxon>Mucorales</taxon>
        <taxon>Lichtheimiaceae</taxon>
        <taxon>Lichtheimia</taxon>
    </lineage>
</organism>
<dbReference type="SMART" id="SM00033">
    <property type="entry name" value="CH"/>
    <property type="match status" value="1"/>
</dbReference>
<dbReference type="AlphaFoldDB" id="A0A077WK93"/>
<dbReference type="PRINTS" id="PR00888">
    <property type="entry name" value="SM22CALPONIN"/>
</dbReference>
<dbReference type="Pfam" id="PF00402">
    <property type="entry name" value="Calponin"/>
    <property type="match status" value="1"/>
</dbReference>
<dbReference type="GO" id="GO:0051015">
    <property type="term" value="F:actin filament binding"/>
    <property type="evidence" value="ECO:0007669"/>
    <property type="project" value="TreeGrafter"/>
</dbReference>
<feature type="domain" description="Calponin-homology (CH)" evidence="2">
    <location>
        <begin position="22"/>
        <end position="125"/>
    </location>
</feature>
<protein>
    <recommendedName>
        <fullName evidence="2">Calponin-homology (CH) domain-containing protein</fullName>
    </recommendedName>
</protein>
<dbReference type="EMBL" id="LK023324">
    <property type="protein sequence ID" value="CDS07529.1"/>
    <property type="molecule type" value="Genomic_DNA"/>
</dbReference>
<dbReference type="InterPro" id="IPR003096">
    <property type="entry name" value="SM22_calponin"/>
</dbReference>
<reference evidence="3" key="1">
    <citation type="journal article" date="2014" name="Genome Announc.">
        <title>De novo whole-genome sequence and genome annotation of Lichtheimia ramosa.</title>
        <authorList>
            <person name="Linde J."/>
            <person name="Schwartze V."/>
            <person name="Binder U."/>
            <person name="Lass-Florl C."/>
            <person name="Voigt K."/>
            <person name="Horn F."/>
        </authorList>
    </citation>
    <scope>NUCLEOTIDE SEQUENCE</scope>
    <source>
        <strain evidence="3">JMRC FSU:6197</strain>
    </source>
</reference>
<dbReference type="InterPro" id="IPR050606">
    <property type="entry name" value="Calponin-like"/>
</dbReference>
<dbReference type="OrthoDB" id="21595at2759"/>
<accession>A0A077WK93</accession>
<dbReference type="PANTHER" id="PTHR47385">
    <property type="entry name" value="CALPONIN"/>
    <property type="match status" value="1"/>
</dbReference>
<dbReference type="PANTHER" id="PTHR47385:SF14">
    <property type="entry name" value="TRANSGELIN"/>
    <property type="match status" value="1"/>
</dbReference>
<proteinExistence type="inferred from homology"/>
<dbReference type="InterPro" id="IPR036872">
    <property type="entry name" value="CH_dom_sf"/>
</dbReference>
<dbReference type="PROSITE" id="PS51122">
    <property type="entry name" value="CALPONIN_2"/>
    <property type="match status" value="1"/>
</dbReference>
<dbReference type="GO" id="GO:0007015">
    <property type="term" value="P:actin filament organization"/>
    <property type="evidence" value="ECO:0007669"/>
    <property type="project" value="TreeGrafter"/>
</dbReference>
<name>A0A077WK93_9FUNG</name>
<evidence type="ECO:0000313" key="3">
    <source>
        <dbReference type="EMBL" id="CDS07529.1"/>
    </source>
</evidence>
<dbReference type="PROSITE" id="PS50021">
    <property type="entry name" value="CH"/>
    <property type="match status" value="1"/>
</dbReference>
<dbReference type="SUPFAM" id="SSF47576">
    <property type="entry name" value="Calponin-homology domain, CH-domain"/>
    <property type="match status" value="1"/>
</dbReference>
<dbReference type="InterPro" id="IPR000557">
    <property type="entry name" value="Calponin_repeat"/>
</dbReference>
<comment type="similarity">
    <text evidence="1">Belongs to the calponin family.</text>
</comment>
<gene>
    <name evidence="3" type="ORF">LRAMOSA01478</name>
</gene>
<dbReference type="InterPro" id="IPR001715">
    <property type="entry name" value="CH_dom"/>
</dbReference>
<dbReference type="Pfam" id="PF00307">
    <property type="entry name" value="CH"/>
    <property type="match status" value="1"/>
</dbReference>